<evidence type="ECO:0000313" key="1">
    <source>
        <dbReference type="EMBL" id="CAE7153333.1"/>
    </source>
</evidence>
<dbReference type="Proteomes" id="UP000649617">
    <property type="component" value="Unassembled WGS sequence"/>
</dbReference>
<gene>
    <name evidence="1" type="primary">MORN3</name>
    <name evidence="1" type="ORF">SPIL2461_LOCUS255</name>
</gene>
<sequence length="161" mass="17899">VRFESIRCRHCPTGSWAPAGSVGADSCQARRTCTGKDVQILYRAWKGSSEPSDSVFCRGNKTTAVAVWRQPMTCTTTRSPSQLAGITASNRDRDCPPCQPFQWRPTGGSCVNRPARACPAPKFALPILIVNRWEVFPQNFTSWIWGRPSVEEQSHSWQLAS</sequence>
<protein>
    <submittedName>
        <fullName evidence="1">MORN3 protein</fullName>
    </submittedName>
</protein>
<feature type="non-terminal residue" evidence="1">
    <location>
        <position position="161"/>
    </location>
</feature>
<accession>A0A812ILN4</accession>
<proteinExistence type="predicted"/>
<reference evidence="1" key="1">
    <citation type="submission" date="2021-02" db="EMBL/GenBank/DDBJ databases">
        <authorList>
            <person name="Dougan E. K."/>
            <person name="Rhodes N."/>
            <person name="Thang M."/>
            <person name="Chan C."/>
        </authorList>
    </citation>
    <scope>NUCLEOTIDE SEQUENCE</scope>
</reference>
<name>A0A812ILN4_SYMPI</name>
<organism evidence="1 2">
    <name type="scientific">Symbiodinium pilosum</name>
    <name type="common">Dinoflagellate</name>
    <dbReference type="NCBI Taxonomy" id="2952"/>
    <lineage>
        <taxon>Eukaryota</taxon>
        <taxon>Sar</taxon>
        <taxon>Alveolata</taxon>
        <taxon>Dinophyceae</taxon>
        <taxon>Suessiales</taxon>
        <taxon>Symbiodiniaceae</taxon>
        <taxon>Symbiodinium</taxon>
    </lineage>
</organism>
<dbReference type="AlphaFoldDB" id="A0A812ILN4"/>
<dbReference type="EMBL" id="CAJNIZ010000092">
    <property type="protein sequence ID" value="CAE7153333.1"/>
    <property type="molecule type" value="Genomic_DNA"/>
</dbReference>
<feature type="non-terminal residue" evidence="1">
    <location>
        <position position="1"/>
    </location>
</feature>
<comment type="caution">
    <text evidence="1">The sequence shown here is derived from an EMBL/GenBank/DDBJ whole genome shotgun (WGS) entry which is preliminary data.</text>
</comment>
<dbReference type="OrthoDB" id="270720at2759"/>
<evidence type="ECO:0000313" key="2">
    <source>
        <dbReference type="Proteomes" id="UP000649617"/>
    </source>
</evidence>
<keyword evidence="2" id="KW-1185">Reference proteome</keyword>